<reference evidence="9" key="1">
    <citation type="submission" date="2020-12" db="EMBL/GenBank/DDBJ databases">
        <title>Metabolic potential, ecology and presence of endohyphal bacteria is reflected in genomic diversity of Mucoromycotina.</title>
        <authorList>
            <person name="Muszewska A."/>
            <person name="Okrasinska A."/>
            <person name="Steczkiewicz K."/>
            <person name="Drgas O."/>
            <person name="Orlowska M."/>
            <person name="Perlinska-Lenart U."/>
            <person name="Aleksandrzak-Piekarczyk T."/>
            <person name="Szatraj K."/>
            <person name="Zielenkiewicz U."/>
            <person name="Pilsyk S."/>
            <person name="Malc E."/>
            <person name="Mieczkowski P."/>
            <person name="Kruszewska J.S."/>
            <person name="Biernat P."/>
            <person name="Pawlowska J."/>
        </authorList>
    </citation>
    <scope>NUCLEOTIDE SEQUENCE</scope>
    <source>
        <strain evidence="9">WA0000051536</strain>
    </source>
</reference>
<evidence type="ECO:0000256" key="4">
    <source>
        <dbReference type="ARBA" id="ARBA00022786"/>
    </source>
</evidence>
<dbReference type="PANTHER" id="PTHR24006:SF687">
    <property type="entry name" value="UBIQUITIN CARBOXYL-TERMINAL HYDROLASE 10"/>
    <property type="match status" value="1"/>
</dbReference>
<dbReference type="EC" id="3.4.19.12" evidence="2"/>
<feature type="region of interest" description="Disordered" evidence="7">
    <location>
        <begin position="44"/>
        <end position="158"/>
    </location>
</feature>
<keyword evidence="6" id="KW-0788">Thiol protease</keyword>
<evidence type="ECO:0000256" key="7">
    <source>
        <dbReference type="SAM" id="MobiDB-lite"/>
    </source>
</evidence>
<evidence type="ECO:0000313" key="9">
    <source>
        <dbReference type="EMBL" id="KAG2172125.1"/>
    </source>
</evidence>
<evidence type="ECO:0000256" key="5">
    <source>
        <dbReference type="ARBA" id="ARBA00022801"/>
    </source>
</evidence>
<protein>
    <recommendedName>
        <fullName evidence="2">ubiquitinyl hydrolase 1</fullName>
        <ecNumber evidence="2">3.4.19.12</ecNumber>
    </recommendedName>
</protein>
<evidence type="ECO:0000256" key="2">
    <source>
        <dbReference type="ARBA" id="ARBA00012759"/>
    </source>
</evidence>
<dbReference type="GO" id="GO:0004843">
    <property type="term" value="F:cysteine-type deubiquitinase activity"/>
    <property type="evidence" value="ECO:0007669"/>
    <property type="project" value="UniProtKB-EC"/>
</dbReference>
<proteinExistence type="predicted"/>
<dbReference type="AlphaFoldDB" id="A0A8H7PDW4"/>
<dbReference type="InterPro" id="IPR001394">
    <property type="entry name" value="Peptidase_C19_UCH"/>
</dbReference>
<keyword evidence="4" id="KW-0833">Ubl conjugation pathway</keyword>
<feature type="domain" description="USP" evidence="8">
    <location>
        <begin position="197"/>
        <end position="563"/>
    </location>
</feature>
<dbReference type="GO" id="GO:0016579">
    <property type="term" value="P:protein deubiquitination"/>
    <property type="evidence" value="ECO:0007669"/>
    <property type="project" value="InterPro"/>
</dbReference>
<dbReference type="Gene3D" id="3.90.70.10">
    <property type="entry name" value="Cysteine proteinases"/>
    <property type="match status" value="1"/>
</dbReference>
<sequence length="563" mass="62626">MKPHPNELKKPKTDILSKGLADICFGDLSREEINKALTLAGVPLNPPKKVPFYAGGKPKARSRPKQHDAAHKSSTVATHLSAPANGHQALPEVTESVPLSTGVDGKTTEKVATDQAAVPPQQPKQPPSSWAALLQPKASNRPQPSGPVKSQPLINSTNSSATVNNAEVISSSMKFTGISTIVSNYQPTFDWTLLEPRGLINNVNTCFVNVILQPLVHCPPFYNLIRTIGLYVAHSFNSKTPLLDSLIEFVTEFKVISEEQKNEEAYGAPFAPEYVYDALRGRKRFDSMKHSEQGRQEDAEEFLCFLLDGLHEEMITVQTKDVPKTETIKESEEVSTANDMDGWMEVGPKNRTSTVRTMEVSESPISKIFGGKIRSILRCTGSKDSVTLEPFQSLPLDITPDHVRSVEDALENMTVPEIMHDYISTKGVTTDATKQIFLETLPPVLVLHVKRFVYDNIGGVQKLQKHIRYDGELTIKSEWISAAKRPTEAVKYKLFGVVYHHGASAGGGHYTCDIRRQNNQWLHLDDTTITEIPEANVVMDDRVYKYNHFTGDQTAYILFYIRS</sequence>
<dbReference type="CDD" id="cd02257">
    <property type="entry name" value="Peptidase_C19"/>
    <property type="match status" value="1"/>
</dbReference>
<dbReference type="GO" id="GO:0005829">
    <property type="term" value="C:cytosol"/>
    <property type="evidence" value="ECO:0007669"/>
    <property type="project" value="TreeGrafter"/>
</dbReference>
<keyword evidence="3" id="KW-0645">Protease</keyword>
<dbReference type="InterPro" id="IPR028889">
    <property type="entry name" value="USP"/>
</dbReference>
<evidence type="ECO:0000256" key="1">
    <source>
        <dbReference type="ARBA" id="ARBA00000707"/>
    </source>
</evidence>
<dbReference type="InterPro" id="IPR050164">
    <property type="entry name" value="Peptidase_C19"/>
</dbReference>
<keyword evidence="10" id="KW-1185">Reference proteome</keyword>
<dbReference type="InterPro" id="IPR018200">
    <property type="entry name" value="USP_CS"/>
</dbReference>
<dbReference type="GO" id="GO:0005634">
    <property type="term" value="C:nucleus"/>
    <property type="evidence" value="ECO:0007669"/>
    <property type="project" value="TreeGrafter"/>
</dbReference>
<dbReference type="PROSITE" id="PS50235">
    <property type="entry name" value="USP_3"/>
    <property type="match status" value="1"/>
</dbReference>
<evidence type="ECO:0000313" key="10">
    <source>
        <dbReference type="Proteomes" id="UP000612746"/>
    </source>
</evidence>
<dbReference type="Pfam" id="PF00443">
    <property type="entry name" value="UCH"/>
    <property type="match status" value="1"/>
</dbReference>
<evidence type="ECO:0000259" key="8">
    <source>
        <dbReference type="PROSITE" id="PS50235"/>
    </source>
</evidence>
<evidence type="ECO:0000256" key="6">
    <source>
        <dbReference type="ARBA" id="ARBA00022807"/>
    </source>
</evidence>
<dbReference type="EMBL" id="JAEPRA010000027">
    <property type="protein sequence ID" value="KAG2172125.1"/>
    <property type="molecule type" value="Genomic_DNA"/>
</dbReference>
<comment type="catalytic activity">
    <reaction evidence="1">
        <text>Thiol-dependent hydrolysis of ester, thioester, amide, peptide and isopeptide bonds formed by the C-terminal Gly of ubiquitin (a 76-residue protein attached to proteins as an intracellular targeting signal).</text>
        <dbReference type="EC" id="3.4.19.12"/>
    </reaction>
</comment>
<dbReference type="OrthoDB" id="429671at2759"/>
<keyword evidence="5" id="KW-0378">Hydrolase</keyword>
<dbReference type="GO" id="GO:0006508">
    <property type="term" value="P:proteolysis"/>
    <property type="evidence" value="ECO:0007669"/>
    <property type="project" value="UniProtKB-KW"/>
</dbReference>
<dbReference type="InterPro" id="IPR038765">
    <property type="entry name" value="Papain-like_cys_pep_sf"/>
</dbReference>
<dbReference type="SUPFAM" id="SSF54001">
    <property type="entry name" value="Cysteine proteinases"/>
    <property type="match status" value="1"/>
</dbReference>
<gene>
    <name evidence="9" type="ORF">INT44_004747</name>
</gene>
<comment type="caution">
    <text evidence="9">The sequence shown here is derived from an EMBL/GenBank/DDBJ whole genome shotgun (WGS) entry which is preliminary data.</text>
</comment>
<dbReference type="PROSITE" id="PS00973">
    <property type="entry name" value="USP_2"/>
    <property type="match status" value="1"/>
</dbReference>
<dbReference type="Proteomes" id="UP000612746">
    <property type="component" value="Unassembled WGS sequence"/>
</dbReference>
<dbReference type="PANTHER" id="PTHR24006">
    <property type="entry name" value="UBIQUITIN CARBOXYL-TERMINAL HYDROLASE"/>
    <property type="match status" value="1"/>
</dbReference>
<organism evidence="9 10">
    <name type="scientific">Umbelopsis vinacea</name>
    <dbReference type="NCBI Taxonomy" id="44442"/>
    <lineage>
        <taxon>Eukaryota</taxon>
        <taxon>Fungi</taxon>
        <taxon>Fungi incertae sedis</taxon>
        <taxon>Mucoromycota</taxon>
        <taxon>Mucoromycotina</taxon>
        <taxon>Umbelopsidomycetes</taxon>
        <taxon>Umbelopsidales</taxon>
        <taxon>Umbelopsidaceae</taxon>
        <taxon>Umbelopsis</taxon>
    </lineage>
</organism>
<name>A0A8H7PDW4_9FUNG</name>
<accession>A0A8H7PDW4</accession>
<evidence type="ECO:0000256" key="3">
    <source>
        <dbReference type="ARBA" id="ARBA00022670"/>
    </source>
</evidence>